<dbReference type="Proteomes" id="UP000784294">
    <property type="component" value="Unassembled WGS sequence"/>
</dbReference>
<proteinExistence type="predicted"/>
<evidence type="ECO:0000313" key="1">
    <source>
        <dbReference type="EMBL" id="VEL07631.1"/>
    </source>
</evidence>
<sequence length="137" mass="15390">MLGSFARIFPILSRFIFDGSVVFHIVPPFLPTIAIPSDAFCVCPVQPIYWLVCPAGRAPVLIHTLLAYRLPDWPIFRLPQTSLHRIVAQATQPYVLQIRTSSVPGFFCVCLRWAGAYSFLSQLQSVIRVVFVFGPLI</sequence>
<organism evidence="1 2">
    <name type="scientific">Protopolystoma xenopodis</name>
    <dbReference type="NCBI Taxonomy" id="117903"/>
    <lineage>
        <taxon>Eukaryota</taxon>
        <taxon>Metazoa</taxon>
        <taxon>Spiralia</taxon>
        <taxon>Lophotrochozoa</taxon>
        <taxon>Platyhelminthes</taxon>
        <taxon>Monogenea</taxon>
        <taxon>Polyopisthocotylea</taxon>
        <taxon>Polystomatidea</taxon>
        <taxon>Polystomatidae</taxon>
        <taxon>Protopolystoma</taxon>
    </lineage>
</organism>
<comment type="caution">
    <text evidence="1">The sequence shown here is derived from an EMBL/GenBank/DDBJ whole genome shotgun (WGS) entry which is preliminary data.</text>
</comment>
<evidence type="ECO:0000313" key="2">
    <source>
        <dbReference type="Proteomes" id="UP000784294"/>
    </source>
</evidence>
<name>A0A3S5CGZ6_9PLAT</name>
<reference evidence="1" key="1">
    <citation type="submission" date="2018-11" db="EMBL/GenBank/DDBJ databases">
        <authorList>
            <consortium name="Pathogen Informatics"/>
        </authorList>
    </citation>
    <scope>NUCLEOTIDE SEQUENCE</scope>
</reference>
<protein>
    <submittedName>
        <fullName evidence="1">Uncharacterized protein</fullName>
    </submittedName>
</protein>
<accession>A0A3S5CGZ6</accession>
<dbReference type="AlphaFoldDB" id="A0A3S5CGZ6"/>
<keyword evidence="2" id="KW-1185">Reference proteome</keyword>
<dbReference type="EMBL" id="CAAALY010002158">
    <property type="protein sequence ID" value="VEL07631.1"/>
    <property type="molecule type" value="Genomic_DNA"/>
</dbReference>
<gene>
    <name evidence="1" type="ORF">PXEA_LOCUS1071</name>
</gene>